<keyword evidence="8" id="KW-1185">Reference proteome</keyword>
<dbReference type="SMART" id="SM00948">
    <property type="entry name" value="Proteasome_A_N"/>
    <property type="match status" value="1"/>
</dbReference>
<dbReference type="InterPro" id="IPR000426">
    <property type="entry name" value="Proteasome_asu_N"/>
</dbReference>
<evidence type="ECO:0000256" key="4">
    <source>
        <dbReference type="PROSITE-ProRule" id="PRU00808"/>
    </source>
</evidence>
<feature type="domain" description="Proteasome alpha-type subunits" evidence="6">
    <location>
        <begin position="6"/>
        <end position="28"/>
    </location>
</feature>
<dbReference type="GO" id="GO:0005634">
    <property type="term" value="C:nucleus"/>
    <property type="evidence" value="ECO:0007669"/>
    <property type="project" value="UniProtKB-SubCell"/>
</dbReference>
<protein>
    <recommendedName>
        <fullName evidence="5">Proteasome subunit alpha type</fullName>
    </recommendedName>
</protein>
<name>A0A166NY13_9AGAM</name>
<evidence type="ECO:0000313" key="8">
    <source>
        <dbReference type="Proteomes" id="UP000076532"/>
    </source>
</evidence>
<dbReference type="InterPro" id="IPR034642">
    <property type="entry name" value="Proteasome_subunit_alpha6"/>
</dbReference>
<comment type="subcellular location">
    <subcellularLocation>
        <location evidence="5">Cytoplasm</location>
    </subcellularLocation>
    <subcellularLocation>
        <location evidence="5">Nucleus</location>
    </subcellularLocation>
</comment>
<dbReference type="OrthoDB" id="431557at2759"/>
<organism evidence="7 8">
    <name type="scientific">Athelia psychrophila</name>
    <dbReference type="NCBI Taxonomy" id="1759441"/>
    <lineage>
        <taxon>Eukaryota</taxon>
        <taxon>Fungi</taxon>
        <taxon>Dikarya</taxon>
        <taxon>Basidiomycota</taxon>
        <taxon>Agaricomycotina</taxon>
        <taxon>Agaricomycetes</taxon>
        <taxon>Agaricomycetidae</taxon>
        <taxon>Atheliales</taxon>
        <taxon>Atheliaceae</taxon>
        <taxon>Athelia</taxon>
    </lineage>
</organism>
<dbReference type="CDD" id="cd03754">
    <property type="entry name" value="proteasome_alpha_type_6"/>
    <property type="match status" value="1"/>
</dbReference>
<evidence type="ECO:0000256" key="3">
    <source>
        <dbReference type="ARBA" id="ARBA00023242"/>
    </source>
</evidence>
<dbReference type="Pfam" id="PF10584">
    <property type="entry name" value="Proteasome_A_N"/>
    <property type="match status" value="1"/>
</dbReference>
<dbReference type="Proteomes" id="UP000076532">
    <property type="component" value="Unassembled WGS sequence"/>
</dbReference>
<dbReference type="PROSITE" id="PS00388">
    <property type="entry name" value="PROTEASOME_ALPHA_1"/>
    <property type="match status" value="1"/>
</dbReference>
<gene>
    <name evidence="7" type="ORF">FIBSPDRAFT_929175</name>
</gene>
<keyword evidence="1 5" id="KW-0963">Cytoplasm</keyword>
<accession>A0A166NY13</accession>
<dbReference type="AlphaFoldDB" id="A0A166NY13"/>
<dbReference type="Pfam" id="PF00227">
    <property type="entry name" value="Proteasome"/>
    <property type="match status" value="1"/>
</dbReference>
<dbReference type="PANTHER" id="PTHR11599">
    <property type="entry name" value="PROTEASOME SUBUNIT ALPHA/BETA"/>
    <property type="match status" value="1"/>
</dbReference>
<sequence length="263" mass="28933">MSRTSYDRYLTVFSPEGRLYQVEYAFKAISGSGHTAVAVRGKDTAVVITQKKVPDKLLDASTITHLFSITPTIGCVMTGLIADARAQVSRARQEAADFRYKFGYEITPDALARRLANINQVYTQRAAMRPLGISMVLIGIDPEFGPAIFKLDPAGYFVGFHATSAGQKQQEAMNHLEKKWKKLDGGKGADDAKAAGATLDRDEVIEMAIEAMSTVHATDYKPGEIEIGIVSTSEDEEESLQGIWRVLPEEEVEEHLLAYAEKD</sequence>
<dbReference type="Gene3D" id="3.60.20.10">
    <property type="entry name" value="Glutamine Phosphoribosylpyrophosphate, subunit 1, domain 1"/>
    <property type="match status" value="1"/>
</dbReference>
<dbReference type="InterPro" id="IPR029055">
    <property type="entry name" value="Ntn_hydrolases_N"/>
</dbReference>
<evidence type="ECO:0000313" key="7">
    <source>
        <dbReference type="EMBL" id="KZP25493.1"/>
    </source>
</evidence>
<evidence type="ECO:0000259" key="6">
    <source>
        <dbReference type="PROSITE" id="PS00388"/>
    </source>
</evidence>
<comment type="similarity">
    <text evidence="4 5">Belongs to the peptidase T1A family.</text>
</comment>
<dbReference type="SUPFAM" id="SSF56235">
    <property type="entry name" value="N-terminal nucleophile aminohydrolases (Ntn hydrolases)"/>
    <property type="match status" value="1"/>
</dbReference>
<dbReference type="EMBL" id="KV417520">
    <property type="protein sequence ID" value="KZP25493.1"/>
    <property type="molecule type" value="Genomic_DNA"/>
</dbReference>
<dbReference type="GO" id="GO:0019773">
    <property type="term" value="C:proteasome core complex, alpha-subunit complex"/>
    <property type="evidence" value="ECO:0007669"/>
    <property type="project" value="UniProtKB-UniRule"/>
</dbReference>
<dbReference type="InterPro" id="IPR050115">
    <property type="entry name" value="Proteasome_alpha"/>
</dbReference>
<evidence type="ECO:0000256" key="5">
    <source>
        <dbReference type="RuleBase" id="RU000551"/>
    </source>
</evidence>
<dbReference type="InterPro" id="IPR023332">
    <property type="entry name" value="Proteasome_alpha-type"/>
</dbReference>
<comment type="subunit">
    <text evidence="5">The 26S proteasome consists of a 20S proteasome core and two 19S regulatory subunits.</text>
</comment>
<dbReference type="InterPro" id="IPR001353">
    <property type="entry name" value="Proteasome_sua/b"/>
</dbReference>
<dbReference type="PROSITE" id="PS51475">
    <property type="entry name" value="PROTEASOME_ALPHA_2"/>
    <property type="match status" value="1"/>
</dbReference>
<evidence type="ECO:0000256" key="2">
    <source>
        <dbReference type="ARBA" id="ARBA00022942"/>
    </source>
</evidence>
<evidence type="ECO:0000256" key="1">
    <source>
        <dbReference type="ARBA" id="ARBA00022490"/>
    </source>
</evidence>
<keyword evidence="3 5" id="KW-0539">Nucleus</keyword>
<dbReference type="GO" id="GO:0005737">
    <property type="term" value="C:cytoplasm"/>
    <property type="evidence" value="ECO:0007669"/>
    <property type="project" value="UniProtKB-SubCell"/>
</dbReference>
<proteinExistence type="inferred from homology"/>
<dbReference type="STRING" id="436010.A0A166NY13"/>
<dbReference type="GO" id="GO:0006511">
    <property type="term" value="P:ubiquitin-dependent protein catabolic process"/>
    <property type="evidence" value="ECO:0007669"/>
    <property type="project" value="InterPro"/>
</dbReference>
<reference evidence="7 8" key="1">
    <citation type="journal article" date="2016" name="Mol. Biol. Evol.">
        <title>Comparative Genomics of Early-Diverging Mushroom-Forming Fungi Provides Insights into the Origins of Lignocellulose Decay Capabilities.</title>
        <authorList>
            <person name="Nagy L.G."/>
            <person name="Riley R."/>
            <person name="Tritt A."/>
            <person name="Adam C."/>
            <person name="Daum C."/>
            <person name="Floudas D."/>
            <person name="Sun H."/>
            <person name="Yadav J.S."/>
            <person name="Pangilinan J."/>
            <person name="Larsson K.H."/>
            <person name="Matsuura K."/>
            <person name="Barry K."/>
            <person name="Labutti K."/>
            <person name="Kuo R."/>
            <person name="Ohm R.A."/>
            <person name="Bhattacharya S.S."/>
            <person name="Shirouzu T."/>
            <person name="Yoshinaga Y."/>
            <person name="Martin F.M."/>
            <person name="Grigoriev I.V."/>
            <person name="Hibbett D.S."/>
        </authorList>
    </citation>
    <scope>NUCLEOTIDE SEQUENCE [LARGE SCALE GENOMIC DNA]</scope>
    <source>
        <strain evidence="7 8">CBS 109695</strain>
    </source>
</reference>
<keyword evidence="2 4" id="KW-0647">Proteasome</keyword>